<feature type="active site" description="Proton acceptor" evidence="7 8">
    <location>
        <position position="23"/>
    </location>
</feature>
<evidence type="ECO:0000313" key="11">
    <source>
        <dbReference type="EMBL" id="ADO83144.1"/>
    </source>
</evidence>
<evidence type="ECO:0000256" key="2">
    <source>
        <dbReference type="ARBA" id="ARBA00004902"/>
    </source>
</evidence>
<evidence type="ECO:0000256" key="10">
    <source>
        <dbReference type="PIRSR" id="PIRSR001399-3"/>
    </source>
</evidence>
<dbReference type="PANTHER" id="PTHR21272:SF3">
    <property type="entry name" value="CATABOLIC 3-DEHYDROQUINASE"/>
    <property type="match status" value="1"/>
</dbReference>
<dbReference type="GO" id="GO:0019631">
    <property type="term" value="P:quinate catabolic process"/>
    <property type="evidence" value="ECO:0007669"/>
    <property type="project" value="TreeGrafter"/>
</dbReference>
<dbReference type="AlphaFoldDB" id="E3HA16"/>
<evidence type="ECO:0000256" key="6">
    <source>
        <dbReference type="ARBA" id="ARBA00023239"/>
    </source>
</evidence>
<feature type="binding site" evidence="7 9">
    <location>
        <begin position="101"/>
        <end position="102"/>
    </location>
    <ligand>
        <name>substrate</name>
    </ligand>
</feature>
<comment type="function">
    <text evidence="7">Catalyzes a trans-dehydration via an enolate intermediate.</text>
</comment>
<sequence>MLKILVIHGVNLNFLGTREPKIYGSLTLEDINKKIKDRASEHDFEIEIFQSNHEGEIVDKIQSHFQNSDYLVINPAAFTHYSIAIRDAILATGIKTIEVHLSNVHSREEFRRKSVIADIAVGQIAGFSYYGYIMALDYIKESCVK</sequence>
<feature type="binding site" evidence="7 9">
    <location>
        <position position="74"/>
    </location>
    <ligand>
        <name>substrate</name>
    </ligand>
</feature>
<comment type="subunit">
    <text evidence="4 7">Homododecamer.</text>
</comment>
<dbReference type="GO" id="GO:0009423">
    <property type="term" value="P:chorismate biosynthetic process"/>
    <property type="evidence" value="ECO:0007669"/>
    <property type="project" value="UniProtKB-UniRule"/>
</dbReference>
<dbReference type="HOGENOM" id="CLU_090968_1_0_0"/>
<dbReference type="InterPro" id="IPR036441">
    <property type="entry name" value="DHquinase_II_sf"/>
</dbReference>
<evidence type="ECO:0000256" key="3">
    <source>
        <dbReference type="ARBA" id="ARBA00011037"/>
    </source>
</evidence>
<dbReference type="KEGG" id="ipo:Ilyop_1364"/>
<reference evidence="11 12" key="1">
    <citation type="journal article" date="2010" name="Stand. Genomic Sci.">
        <title>Complete genome sequence of Ilyobacter polytropus type strain (CuHbu1).</title>
        <authorList>
            <person name="Sikorski J."/>
            <person name="Chertkov O."/>
            <person name="Lapidus A."/>
            <person name="Nolan M."/>
            <person name="Lucas S."/>
            <person name="Del Rio T.G."/>
            <person name="Tice H."/>
            <person name="Cheng J.F."/>
            <person name="Tapia R."/>
            <person name="Han C."/>
            <person name="Goodwin L."/>
            <person name="Pitluck S."/>
            <person name="Liolios K."/>
            <person name="Ivanova N."/>
            <person name="Mavromatis K."/>
            <person name="Mikhailova N."/>
            <person name="Pati A."/>
            <person name="Chen A."/>
            <person name="Palaniappan K."/>
            <person name="Land M."/>
            <person name="Hauser L."/>
            <person name="Chang Y.J."/>
            <person name="Jeffries C.D."/>
            <person name="Brambilla E."/>
            <person name="Yasawong M."/>
            <person name="Rohde M."/>
            <person name="Pukall R."/>
            <person name="Spring S."/>
            <person name="Goker M."/>
            <person name="Woyke T."/>
            <person name="Bristow J."/>
            <person name="Eisen J.A."/>
            <person name="Markowitz V."/>
            <person name="Hugenholtz P."/>
            <person name="Kyrpides N.C."/>
            <person name="Klenk H.P."/>
        </authorList>
    </citation>
    <scope>NUCLEOTIDE SEQUENCE [LARGE SCALE GENOMIC DNA]</scope>
    <source>
        <strain evidence="12">ATCC 51220 / DSM 2926 / LMG 16218 / CuHBu1</strain>
    </source>
</reference>
<dbReference type="RefSeq" id="WP_013387811.1">
    <property type="nucleotide sequence ID" value="NC_014632.1"/>
</dbReference>
<dbReference type="UniPathway" id="UPA00053">
    <property type="reaction ID" value="UER00086"/>
</dbReference>
<dbReference type="SUPFAM" id="SSF52304">
    <property type="entry name" value="Type II 3-dehydroquinate dehydratase"/>
    <property type="match status" value="1"/>
</dbReference>
<feature type="binding site" evidence="7 9">
    <location>
        <position position="80"/>
    </location>
    <ligand>
        <name>substrate</name>
    </ligand>
</feature>
<dbReference type="EC" id="4.2.1.10" evidence="5 7"/>
<comment type="similarity">
    <text evidence="3 7">Belongs to the type-II 3-dehydroquinase family.</text>
</comment>
<keyword evidence="7" id="KW-0057">Aromatic amino acid biosynthesis</keyword>
<gene>
    <name evidence="7" type="primary">aroQ</name>
    <name evidence="11" type="ordered locus">Ilyop_1364</name>
</gene>
<accession>E3HA16</accession>
<dbReference type="NCBIfam" id="NF003805">
    <property type="entry name" value="PRK05395.1-2"/>
    <property type="match status" value="1"/>
</dbReference>
<evidence type="ECO:0000256" key="9">
    <source>
        <dbReference type="PIRSR" id="PIRSR001399-2"/>
    </source>
</evidence>
<comment type="pathway">
    <text evidence="2 7">Metabolic intermediate biosynthesis; chorismate biosynthesis; chorismate from D-erythrose 4-phosphate and phosphoenolpyruvate: step 3/7.</text>
</comment>
<organism evidence="11 12">
    <name type="scientific">Ilyobacter polytropus (strain ATCC 51220 / DSM 2926 / LMG 16218 / CuHBu1)</name>
    <dbReference type="NCBI Taxonomy" id="572544"/>
    <lineage>
        <taxon>Bacteria</taxon>
        <taxon>Fusobacteriati</taxon>
        <taxon>Fusobacteriota</taxon>
        <taxon>Fusobacteriia</taxon>
        <taxon>Fusobacteriales</taxon>
        <taxon>Fusobacteriaceae</taxon>
        <taxon>Ilyobacter</taxon>
    </lineage>
</organism>
<dbReference type="Gene3D" id="3.40.50.9100">
    <property type="entry name" value="Dehydroquinase, class II"/>
    <property type="match status" value="1"/>
</dbReference>
<dbReference type="GO" id="GO:0003855">
    <property type="term" value="F:3-dehydroquinate dehydratase activity"/>
    <property type="evidence" value="ECO:0007669"/>
    <property type="project" value="UniProtKB-UniRule"/>
</dbReference>
<evidence type="ECO:0000256" key="1">
    <source>
        <dbReference type="ARBA" id="ARBA00001864"/>
    </source>
</evidence>
<evidence type="ECO:0000256" key="4">
    <source>
        <dbReference type="ARBA" id="ARBA00011193"/>
    </source>
</evidence>
<feature type="binding site" evidence="7 9">
    <location>
        <position position="111"/>
    </location>
    <ligand>
        <name>substrate</name>
    </ligand>
</feature>
<dbReference type="OrthoDB" id="9790793at2"/>
<keyword evidence="7" id="KW-0028">Amino-acid biosynthesis</keyword>
<dbReference type="CDD" id="cd00466">
    <property type="entry name" value="DHQase_II"/>
    <property type="match status" value="1"/>
</dbReference>
<evidence type="ECO:0000313" key="12">
    <source>
        <dbReference type="Proteomes" id="UP000006875"/>
    </source>
</evidence>
<evidence type="ECO:0000256" key="7">
    <source>
        <dbReference type="HAMAP-Rule" id="MF_00169"/>
    </source>
</evidence>
<dbReference type="PANTHER" id="PTHR21272">
    <property type="entry name" value="CATABOLIC 3-DEHYDROQUINASE"/>
    <property type="match status" value="1"/>
</dbReference>
<dbReference type="eggNOG" id="COG0757">
    <property type="taxonomic scope" value="Bacteria"/>
</dbReference>
<dbReference type="Proteomes" id="UP000006875">
    <property type="component" value="Chromosome"/>
</dbReference>
<dbReference type="NCBIfam" id="TIGR01088">
    <property type="entry name" value="aroQ"/>
    <property type="match status" value="1"/>
</dbReference>
<dbReference type="PIRSF" id="PIRSF001399">
    <property type="entry name" value="DHquinase_II"/>
    <property type="match status" value="1"/>
</dbReference>
<protein>
    <recommendedName>
        <fullName evidence="5 7">3-dehydroquinate dehydratase</fullName>
        <shortName evidence="7">3-dehydroquinase</shortName>
        <ecNumber evidence="5 7">4.2.1.10</ecNumber>
    </recommendedName>
    <alternativeName>
        <fullName evidence="7">Type II DHQase</fullName>
    </alternativeName>
</protein>
<dbReference type="EMBL" id="CP002281">
    <property type="protein sequence ID" value="ADO83144.1"/>
    <property type="molecule type" value="Genomic_DNA"/>
</dbReference>
<dbReference type="HAMAP" id="MF_00169">
    <property type="entry name" value="AroQ"/>
    <property type="match status" value="1"/>
</dbReference>
<feature type="active site" description="Proton donor" evidence="7 8">
    <location>
        <position position="100"/>
    </location>
</feature>
<dbReference type="STRING" id="572544.Ilyop_1364"/>
<dbReference type="NCBIfam" id="NF003807">
    <property type="entry name" value="PRK05395.1-4"/>
    <property type="match status" value="1"/>
</dbReference>
<evidence type="ECO:0000256" key="5">
    <source>
        <dbReference type="ARBA" id="ARBA00012060"/>
    </source>
</evidence>
<dbReference type="GO" id="GO:0009073">
    <property type="term" value="P:aromatic amino acid family biosynthetic process"/>
    <property type="evidence" value="ECO:0007669"/>
    <property type="project" value="UniProtKB-KW"/>
</dbReference>
<keyword evidence="12" id="KW-1185">Reference proteome</keyword>
<feature type="site" description="Transition state stabilizer" evidence="7 10">
    <location>
        <position position="18"/>
    </location>
</feature>
<dbReference type="InterPro" id="IPR001874">
    <property type="entry name" value="DHquinase_II"/>
</dbReference>
<dbReference type="GO" id="GO:0008652">
    <property type="term" value="P:amino acid biosynthetic process"/>
    <property type="evidence" value="ECO:0007669"/>
    <property type="project" value="UniProtKB-KW"/>
</dbReference>
<keyword evidence="6 7" id="KW-0456">Lyase</keyword>
<feature type="binding site" evidence="7 9">
    <location>
        <position position="87"/>
    </location>
    <ligand>
        <name>substrate</name>
    </ligand>
</feature>
<proteinExistence type="inferred from homology"/>
<evidence type="ECO:0000256" key="8">
    <source>
        <dbReference type="PIRSR" id="PIRSR001399-1"/>
    </source>
</evidence>
<dbReference type="Pfam" id="PF01220">
    <property type="entry name" value="DHquinase_II"/>
    <property type="match status" value="1"/>
</dbReference>
<name>E3HA16_ILYPC</name>
<dbReference type="NCBIfam" id="NF003806">
    <property type="entry name" value="PRK05395.1-3"/>
    <property type="match status" value="1"/>
</dbReference>
<comment type="catalytic activity">
    <reaction evidence="1 7">
        <text>3-dehydroquinate = 3-dehydroshikimate + H2O</text>
        <dbReference type="Rhea" id="RHEA:21096"/>
        <dbReference type="ChEBI" id="CHEBI:15377"/>
        <dbReference type="ChEBI" id="CHEBI:16630"/>
        <dbReference type="ChEBI" id="CHEBI:32364"/>
        <dbReference type="EC" id="4.2.1.10"/>
    </reaction>
</comment>